<reference evidence="1 2" key="1">
    <citation type="submission" date="2019-07" db="EMBL/GenBank/DDBJ databases">
        <title>Genome sequencing of the stress-tolerant strain Azospirillum brasilense Az19.</title>
        <authorList>
            <person name="Maroniche G.A."/>
            <person name="Garcia J.E."/>
            <person name="Pagnussat L."/>
            <person name="Amenta M."/>
            <person name="Creus C.M."/>
        </authorList>
    </citation>
    <scope>NUCLEOTIDE SEQUENCE [LARGE SCALE GENOMIC DNA]</scope>
    <source>
        <strain evidence="1 2">Az19</strain>
    </source>
</reference>
<evidence type="ECO:0000313" key="2">
    <source>
        <dbReference type="Proteomes" id="UP000325333"/>
    </source>
</evidence>
<organism evidence="1 2">
    <name type="scientific">Azospirillum argentinense</name>
    <dbReference type="NCBI Taxonomy" id="2970906"/>
    <lineage>
        <taxon>Bacteria</taxon>
        <taxon>Pseudomonadati</taxon>
        <taxon>Pseudomonadota</taxon>
        <taxon>Alphaproteobacteria</taxon>
        <taxon>Rhodospirillales</taxon>
        <taxon>Azospirillaceae</taxon>
        <taxon>Azospirillum</taxon>
    </lineage>
</organism>
<dbReference type="AlphaFoldDB" id="A0A5B0L0X4"/>
<accession>A0A5B0L0X4</accession>
<evidence type="ECO:0000313" key="1">
    <source>
        <dbReference type="EMBL" id="KAA1057975.1"/>
    </source>
</evidence>
<gene>
    <name evidence="1" type="ORF">FH063_000175</name>
</gene>
<protein>
    <submittedName>
        <fullName evidence="1">Uncharacterized protein</fullName>
    </submittedName>
</protein>
<dbReference type="Proteomes" id="UP000325333">
    <property type="component" value="Unassembled WGS sequence"/>
</dbReference>
<sequence length="52" mass="5786">MPRTSSTVRPFHAARSAYGGEDTLIGYPPRSLHWVEWPRARVRGGPGKPLRG</sequence>
<dbReference type="EMBL" id="VEWN01000001">
    <property type="protein sequence ID" value="KAA1057975.1"/>
    <property type="molecule type" value="Genomic_DNA"/>
</dbReference>
<comment type="caution">
    <text evidence="1">The sequence shown here is derived from an EMBL/GenBank/DDBJ whole genome shotgun (WGS) entry which is preliminary data.</text>
</comment>
<name>A0A5B0L0X4_9PROT</name>
<proteinExistence type="predicted"/>